<feature type="transmembrane region" description="Helical" evidence="1">
    <location>
        <begin position="275"/>
        <end position="296"/>
    </location>
</feature>
<dbReference type="NCBIfam" id="NF046080">
    <property type="entry name" value="PID_CTERM"/>
    <property type="match status" value="1"/>
</dbReference>
<feature type="transmembrane region" description="Helical" evidence="1">
    <location>
        <begin position="206"/>
        <end position="229"/>
    </location>
</feature>
<keyword evidence="1" id="KW-0812">Transmembrane</keyword>
<evidence type="ECO:0000256" key="1">
    <source>
        <dbReference type="SAM" id="Phobius"/>
    </source>
</evidence>
<keyword evidence="1" id="KW-0472">Membrane</keyword>
<evidence type="ECO:0000313" key="2">
    <source>
        <dbReference type="EMBL" id="GAA4381686.1"/>
    </source>
</evidence>
<feature type="transmembrane region" description="Helical" evidence="1">
    <location>
        <begin position="101"/>
        <end position="122"/>
    </location>
</feature>
<feature type="transmembrane region" description="Helical" evidence="1">
    <location>
        <begin position="182"/>
        <end position="199"/>
    </location>
</feature>
<keyword evidence="3" id="KW-1185">Reference proteome</keyword>
<dbReference type="EMBL" id="BAABHA010000004">
    <property type="protein sequence ID" value="GAA4381686.1"/>
    <property type="molecule type" value="Genomic_DNA"/>
</dbReference>
<feature type="transmembrane region" description="Helical" evidence="1">
    <location>
        <begin position="142"/>
        <end position="162"/>
    </location>
</feature>
<keyword evidence="1" id="KW-1133">Transmembrane helix</keyword>
<feature type="transmembrane region" description="Helical" evidence="1">
    <location>
        <begin position="235"/>
        <end position="255"/>
    </location>
</feature>
<evidence type="ECO:0008006" key="4">
    <source>
        <dbReference type="Google" id="ProtNLM"/>
    </source>
</evidence>
<evidence type="ECO:0000313" key="3">
    <source>
        <dbReference type="Proteomes" id="UP001500454"/>
    </source>
</evidence>
<gene>
    <name evidence="2" type="ORF">GCM10023186_21350</name>
</gene>
<name>A0ABP8J029_9BACT</name>
<dbReference type="Proteomes" id="UP001500454">
    <property type="component" value="Unassembled WGS sequence"/>
</dbReference>
<protein>
    <recommendedName>
        <fullName evidence="4">MSEP-CTERM sorting domain-containing protein</fullName>
    </recommendedName>
</protein>
<proteinExistence type="predicted"/>
<accession>A0ABP8J029</accession>
<dbReference type="InterPro" id="IPR027550">
    <property type="entry name" value="MSEP-CTERM"/>
</dbReference>
<dbReference type="NCBIfam" id="TIGR04286">
    <property type="entry name" value="MSEP-CTERM"/>
    <property type="match status" value="1"/>
</dbReference>
<sequence length="870" mass="95030">MAYGLLALLVNIGFLMVYAAYFMNELTPPPVPRWMVPSELSFYAVTFLMPTVAHAALVLLVHSVPDDRPISALPSFGVAAAVLLGFVLLFMIPWGHLPGGAFWQGISSLVIVAGTLAFLMALSRGAYILLSQKAGLWEEYQLVFKVLIAAVLPLVGLAVNNGLLFGSMGGGQGIFGDFGSPWFYGLALANALLLCLPAPRNKWAQLVLLAAHGATLPFTLYFFVVFLPFLPLSVLALLLIGLGFLLLAPLLLLLVHLWELSNDFERLRGQFEPRVLVAVVAAGALVLPLAITGTYLHDRRTLHAALAYLYAPDYSRQYNLDEKALLNTLAAVQENKTDNGSMFGSRLPYLTSYFNWIVLDNLTLSNDKLDRLHRVFAGTKMPPANRWQQTAEVLPRASLSQLASRSTYNARQAAWVSWVELEMKNGTGSTAEYATMLALPPGCWVKDYYLDIGKRREHGILAEQKAATWVFAQILNEGRQDPGLLHYLSGNEVALRVFPFAPLEVRRTGICLVHKEPVALVIDGQSVQLGSADAHPVVAEVATTGREVVYISRHAKQALPLVQRQPYYHFLLDVSTGQQDRKAGYARRVQSVLSKQPLPAAARFSLVNAYTRTLPANADWQQELTAQSLSGGFYAGGAIRQILTAEQRQPTLTYPVLVLVTDQPALAVLDADFADFRAAYPESSAYFVLAADGLLQPRSLLKHAQEPWPDAPAPDAAPQVRAWPTTSRPIAFLPDDEQPNVVLAKSAVTLPATINAQQSWQTGLLLQGYWQQQTMYPAAAQATRIPAIQTSFRSGIMTPLTAYLSLENDAQKAALRRKQKEVLDADAALDAGETSAPTTVPIDGGATLLLAAGGLLGLQRLRQRSARKRK</sequence>
<reference evidence="3" key="1">
    <citation type="journal article" date="2019" name="Int. J. Syst. Evol. Microbiol.">
        <title>The Global Catalogue of Microorganisms (GCM) 10K type strain sequencing project: providing services to taxonomists for standard genome sequencing and annotation.</title>
        <authorList>
            <consortium name="The Broad Institute Genomics Platform"/>
            <consortium name="The Broad Institute Genome Sequencing Center for Infectious Disease"/>
            <person name="Wu L."/>
            <person name="Ma J."/>
        </authorList>
    </citation>
    <scope>NUCLEOTIDE SEQUENCE [LARGE SCALE GENOMIC DNA]</scope>
    <source>
        <strain evidence="3">JCM 17924</strain>
    </source>
</reference>
<comment type="caution">
    <text evidence="2">The sequence shown here is derived from an EMBL/GenBank/DDBJ whole genome shotgun (WGS) entry which is preliminary data.</text>
</comment>
<dbReference type="InterPro" id="IPR058207">
    <property type="entry name" value="PID_CTERM"/>
</dbReference>
<feature type="transmembrane region" description="Helical" evidence="1">
    <location>
        <begin position="73"/>
        <end position="95"/>
    </location>
</feature>
<organism evidence="2 3">
    <name type="scientific">Hymenobacter koreensis</name>
    <dbReference type="NCBI Taxonomy" id="1084523"/>
    <lineage>
        <taxon>Bacteria</taxon>
        <taxon>Pseudomonadati</taxon>
        <taxon>Bacteroidota</taxon>
        <taxon>Cytophagia</taxon>
        <taxon>Cytophagales</taxon>
        <taxon>Hymenobacteraceae</taxon>
        <taxon>Hymenobacter</taxon>
    </lineage>
</organism>
<feature type="transmembrane region" description="Helical" evidence="1">
    <location>
        <begin position="43"/>
        <end position="61"/>
    </location>
</feature>